<evidence type="ECO:0000313" key="3">
    <source>
        <dbReference type="EMBL" id="KAH6682185.1"/>
    </source>
</evidence>
<dbReference type="Pfam" id="PF00753">
    <property type="entry name" value="Lactamase_B"/>
    <property type="match status" value="1"/>
</dbReference>
<gene>
    <name evidence="3" type="ORF">F5X68DRAFT_242797</name>
</gene>
<dbReference type="PANTHER" id="PTHR42951">
    <property type="entry name" value="METALLO-BETA-LACTAMASE DOMAIN-CONTAINING"/>
    <property type="match status" value="1"/>
</dbReference>
<dbReference type="InterPro" id="IPR001279">
    <property type="entry name" value="Metallo-B-lactamas"/>
</dbReference>
<dbReference type="OrthoDB" id="536211at2759"/>
<evidence type="ECO:0000256" key="1">
    <source>
        <dbReference type="SAM" id="SignalP"/>
    </source>
</evidence>
<feature type="domain" description="Metallo-beta-lactamase" evidence="2">
    <location>
        <begin position="31"/>
        <end position="223"/>
    </location>
</feature>
<dbReference type="PANTHER" id="PTHR42951:SF14">
    <property type="entry name" value="METALLO-BETA-LACTAMASE SUPERFAMILY PROTEIN"/>
    <property type="match status" value="1"/>
</dbReference>
<dbReference type="InterPro" id="IPR050855">
    <property type="entry name" value="NDM-1-like"/>
</dbReference>
<accession>A0A9P8V864</accession>
<dbReference type="AlphaFoldDB" id="A0A9P8V864"/>
<name>A0A9P8V864_9PEZI</name>
<evidence type="ECO:0000313" key="4">
    <source>
        <dbReference type="Proteomes" id="UP000770015"/>
    </source>
</evidence>
<keyword evidence="1" id="KW-0732">Signal</keyword>
<dbReference type="EMBL" id="JAGSXJ010000018">
    <property type="protein sequence ID" value="KAH6682185.1"/>
    <property type="molecule type" value="Genomic_DNA"/>
</dbReference>
<dbReference type="SMART" id="SM00849">
    <property type="entry name" value="Lactamase_B"/>
    <property type="match status" value="1"/>
</dbReference>
<feature type="signal peptide" evidence="1">
    <location>
        <begin position="1"/>
        <end position="17"/>
    </location>
</feature>
<dbReference type="SUPFAM" id="SSF56281">
    <property type="entry name" value="Metallo-hydrolase/oxidoreductase"/>
    <property type="match status" value="1"/>
</dbReference>
<organism evidence="3 4">
    <name type="scientific">Plectosphaerella plurivora</name>
    <dbReference type="NCBI Taxonomy" id="936078"/>
    <lineage>
        <taxon>Eukaryota</taxon>
        <taxon>Fungi</taxon>
        <taxon>Dikarya</taxon>
        <taxon>Ascomycota</taxon>
        <taxon>Pezizomycotina</taxon>
        <taxon>Sordariomycetes</taxon>
        <taxon>Hypocreomycetidae</taxon>
        <taxon>Glomerellales</taxon>
        <taxon>Plectosphaerellaceae</taxon>
        <taxon>Plectosphaerella</taxon>
    </lineage>
</organism>
<reference evidence="3" key="1">
    <citation type="journal article" date="2021" name="Nat. Commun.">
        <title>Genetic determinants of endophytism in the Arabidopsis root mycobiome.</title>
        <authorList>
            <person name="Mesny F."/>
            <person name="Miyauchi S."/>
            <person name="Thiergart T."/>
            <person name="Pickel B."/>
            <person name="Atanasova L."/>
            <person name="Karlsson M."/>
            <person name="Huettel B."/>
            <person name="Barry K.W."/>
            <person name="Haridas S."/>
            <person name="Chen C."/>
            <person name="Bauer D."/>
            <person name="Andreopoulos W."/>
            <person name="Pangilinan J."/>
            <person name="LaButti K."/>
            <person name="Riley R."/>
            <person name="Lipzen A."/>
            <person name="Clum A."/>
            <person name="Drula E."/>
            <person name="Henrissat B."/>
            <person name="Kohler A."/>
            <person name="Grigoriev I.V."/>
            <person name="Martin F.M."/>
            <person name="Hacquard S."/>
        </authorList>
    </citation>
    <scope>NUCLEOTIDE SEQUENCE</scope>
    <source>
        <strain evidence="3">MPI-SDFR-AT-0117</strain>
    </source>
</reference>
<evidence type="ECO:0000259" key="2">
    <source>
        <dbReference type="SMART" id="SM00849"/>
    </source>
</evidence>
<dbReference type="CDD" id="cd07739">
    <property type="entry name" value="metallo-hydrolase-like_MBL-fold"/>
    <property type="match status" value="1"/>
</dbReference>
<dbReference type="Proteomes" id="UP000770015">
    <property type="component" value="Unassembled WGS sequence"/>
</dbReference>
<feature type="chain" id="PRO_5040454363" evidence="1">
    <location>
        <begin position="18"/>
        <end position="330"/>
    </location>
</feature>
<proteinExistence type="predicted"/>
<dbReference type="Gene3D" id="3.60.15.10">
    <property type="entry name" value="Ribonuclease Z/Hydroxyacylglutathione hydrolase-like"/>
    <property type="match status" value="1"/>
</dbReference>
<sequence>MISHLAPLSLCLAAAAALRVETHVNGGISLDMVSSLIIGSEAAALIDLPMAIPQAKTLAGWVRATTDKPLVAVFTTHSHPDHYLSGAEVLAQFPEAKYYANPDAAAQIGIEAPVKAQTIGGAFGVDNISQRPAVPAPYDFSFFALPGDEESPIYLLSPLTGDTVHETLFWVPSAKTLIAGDAVYGSDIHLWLADLLTPELTESWLTTLDLVESLSPSLVVPGHALSNTNFGPASDVKHSRDYLHFWQTIEKKGLDFYTPEEIFSAFDKAFPKPLSGNNTASSTFLLNATAGQFGRGGTRQQHMIDLSAFNSTAELDGWKLISGVASTGCH</sequence>
<dbReference type="InterPro" id="IPR036866">
    <property type="entry name" value="RibonucZ/Hydroxyglut_hydro"/>
</dbReference>
<protein>
    <submittedName>
        <fullName evidence="3">Metallo-beta-lactamase family protein</fullName>
    </submittedName>
</protein>
<comment type="caution">
    <text evidence="3">The sequence shown here is derived from an EMBL/GenBank/DDBJ whole genome shotgun (WGS) entry which is preliminary data.</text>
</comment>
<keyword evidence="4" id="KW-1185">Reference proteome</keyword>